<dbReference type="Gene3D" id="1.10.1470.10">
    <property type="entry name" value="YjbJ"/>
    <property type="match status" value="1"/>
</dbReference>
<evidence type="ECO:0000313" key="4">
    <source>
        <dbReference type="Proteomes" id="UP000247755"/>
    </source>
</evidence>
<protein>
    <submittedName>
        <fullName evidence="3">CsbD-like protein</fullName>
    </submittedName>
</protein>
<name>A0A318IKS7_BURPY</name>
<evidence type="ECO:0000313" key="3">
    <source>
        <dbReference type="EMBL" id="PXX33837.1"/>
    </source>
</evidence>
<feature type="domain" description="CsbD-like" evidence="2">
    <location>
        <begin position="4"/>
        <end position="56"/>
    </location>
</feature>
<dbReference type="EMBL" id="QJJY01000009">
    <property type="protein sequence ID" value="PXX33837.1"/>
    <property type="molecule type" value="Genomic_DNA"/>
</dbReference>
<evidence type="ECO:0000259" key="2">
    <source>
        <dbReference type="Pfam" id="PF05532"/>
    </source>
</evidence>
<dbReference type="AlphaFoldDB" id="A0A318IKS7"/>
<organism evidence="3 4">
    <name type="scientific">Burkholderia pyrrocinia</name>
    <name type="common">Pseudomonas pyrrocinia</name>
    <dbReference type="NCBI Taxonomy" id="60550"/>
    <lineage>
        <taxon>Bacteria</taxon>
        <taxon>Pseudomonadati</taxon>
        <taxon>Pseudomonadota</taxon>
        <taxon>Betaproteobacteria</taxon>
        <taxon>Burkholderiales</taxon>
        <taxon>Burkholderiaceae</taxon>
        <taxon>Burkholderia</taxon>
        <taxon>Burkholderia cepacia complex</taxon>
    </lineage>
</organism>
<sequence length="62" mass="6675">MNKDQVKGVAKKAKGKVNEVIGRATGNVKQEIKGDAQQVAGEVQKKYGDAKEAVRKQAKKGH</sequence>
<dbReference type="InterPro" id="IPR036629">
    <property type="entry name" value="YjbJ_sf"/>
</dbReference>
<accession>A0A318IKS7</accession>
<dbReference type="SUPFAM" id="SSF69047">
    <property type="entry name" value="Hypothetical protein YjbJ"/>
    <property type="match status" value="1"/>
</dbReference>
<dbReference type="Pfam" id="PF05532">
    <property type="entry name" value="CsbD"/>
    <property type="match status" value="1"/>
</dbReference>
<dbReference type="Proteomes" id="UP000247755">
    <property type="component" value="Unassembled WGS sequence"/>
</dbReference>
<proteinExistence type="inferred from homology"/>
<comment type="similarity">
    <text evidence="1">Belongs to the UPF0337 (CsbD) family.</text>
</comment>
<comment type="caution">
    <text evidence="3">The sequence shown here is derived from an EMBL/GenBank/DDBJ whole genome shotgun (WGS) entry which is preliminary data.</text>
</comment>
<dbReference type="InterPro" id="IPR008462">
    <property type="entry name" value="CsbD"/>
</dbReference>
<evidence type="ECO:0000256" key="1">
    <source>
        <dbReference type="ARBA" id="ARBA00009129"/>
    </source>
</evidence>
<reference evidence="3 4" key="1">
    <citation type="submission" date="2018-05" db="EMBL/GenBank/DDBJ databases">
        <title>Comparative genomics of bacterial root endophytes of switchgrass collected from native prairies over two seasons.</title>
        <authorList>
            <person name="Tang Y."/>
        </authorList>
    </citation>
    <scope>NUCLEOTIDE SEQUENCE [LARGE SCALE GENOMIC DNA]</scope>
    <source>
        <strain evidence="3 4">NFIX32</strain>
    </source>
</reference>
<gene>
    <name evidence="3" type="ORF">NA66_100998</name>
</gene>
<dbReference type="RefSeq" id="WP_072439677.1">
    <property type="nucleotide sequence ID" value="NZ_QJJY01000009.1"/>
</dbReference>